<dbReference type="GO" id="GO:0051131">
    <property type="term" value="P:chaperone-mediated protein complex assembly"/>
    <property type="evidence" value="ECO:0007669"/>
    <property type="project" value="TreeGrafter"/>
</dbReference>
<dbReference type="EMBL" id="JAAMPC010000016">
    <property type="protein sequence ID" value="KAG2250608.1"/>
    <property type="molecule type" value="Genomic_DNA"/>
</dbReference>
<evidence type="ECO:0000256" key="6">
    <source>
        <dbReference type="ARBA" id="ARBA00023125"/>
    </source>
</evidence>
<dbReference type="Proteomes" id="UP000886595">
    <property type="component" value="Unassembled WGS sequence"/>
</dbReference>
<dbReference type="InterPro" id="IPR003959">
    <property type="entry name" value="ATPase_AAA_core"/>
</dbReference>
<dbReference type="Gene3D" id="3.40.50.300">
    <property type="entry name" value="P-loop containing nucleotide triphosphate hydrolases"/>
    <property type="match status" value="1"/>
</dbReference>
<gene>
    <name evidence="13" type="ORF">Bca52824_080744</name>
</gene>
<keyword evidence="5" id="KW-0067">ATP-binding</keyword>
<dbReference type="GO" id="GO:0016887">
    <property type="term" value="F:ATP hydrolysis activity"/>
    <property type="evidence" value="ECO:0007669"/>
    <property type="project" value="InterPro"/>
</dbReference>
<evidence type="ECO:0000259" key="11">
    <source>
        <dbReference type="PROSITE" id="PS51786"/>
    </source>
</evidence>
<keyword evidence="2" id="KW-0547">Nucleotide-binding</keyword>
<accession>A0A8X7PHA3</accession>
<keyword evidence="1" id="KW-0645">Protease</keyword>
<dbReference type="Gene3D" id="1.20.58.1480">
    <property type="match status" value="1"/>
</dbReference>
<comment type="catalytic activity">
    <reaction evidence="8">
        <text>Hydrolysis of proteins in presence of ATP.</text>
        <dbReference type="EC" id="3.4.21.53"/>
    </reaction>
</comment>
<keyword evidence="7" id="KW-0496">Mitochondrion</keyword>
<feature type="domain" description="Lon proteolytic" evidence="11">
    <location>
        <begin position="825"/>
        <end position="979"/>
    </location>
</feature>
<dbReference type="SUPFAM" id="SSF52540">
    <property type="entry name" value="P-loop containing nucleoside triphosphate hydrolases"/>
    <property type="match status" value="1"/>
</dbReference>
<comment type="caution">
    <text evidence="10">Lacks conserved residue(s) required for the propagation of feature annotation.</text>
</comment>
<dbReference type="InterPro" id="IPR003593">
    <property type="entry name" value="AAA+_ATPase"/>
</dbReference>
<dbReference type="Gene3D" id="1.10.8.60">
    <property type="match status" value="1"/>
</dbReference>
<evidence type="ECO:0000259" key="12">
    <source>
        <dbReference type="PROSITE" id="PS51787"/>
    </source>
</evidence>
<dbReference type="PROSITE" id="PS51787">
    <property type="entry name" value="LON_N"/>
    <property type="match status" value="1"/>
</dbReference>
<dbReference type="PROSITE" id="PS51786">
    <property type="entry name" value="LON_PROTEOLYTIC"/>
    <property type="match status" value="1"/>
</dbReference>
<keyword evidence="3" id="KW-0378">Hydrolase</keyword>
<dbReference type="GO" id="GO:0004176">
    <property type="term" value="F:ATP-dependent peptidase activity"/>
    <property type="evidence" value="ECO:0007669"/>
    <property type="project" value="InterPro"/>
</dbReference>
<dbReference type="FunFam" id="2.30.130.40:FF:000007">
    <property type="entry name" value="Lon protease homolog, mitochondrial"/>
    <property type="match status" value="1"/>
</dbReference>
<comment type="caution">
    <text evidence="13">The sequence shown here is derived from an EMBL/GenBank/DDBJ whole genome shotgun (WGS) entry which is preliminary data.</text>
</comment>
<dbReference type="CDD" id="cd19500">
    <property type="entry name" value="RecA-like_Lon"/>
    <property type="match status" value="1"/>
</dbReference>
<dbReference type="Pfam" id="PF00004">
    <property type="entry name" value="AAA"/>
    <property type="match status" value="1"/>
</dbReference>
<dbReference type="SUPFAM" id="SSF54211">
    <property type="entry name" value="Ribosomal protein S5 domain 2-like"/>
    <property type="match status" value="1"/>
</dbReference>
<dbReference type="EC" id="3.4.21.53" evidence="9"/>
<name>A0A8X7PHA3_BRACI</name>
<organism evidence="13 14">
    <name type="scientific">Brassica carinata</name>
    <name type="common">Ethiopian mustard</name>
    <name type="synonym">Abyssinian cabbage</name>
    <dbReference type="NCBI Taxonomy" id="52824"/>
    <lineage>
        <taxon>Eukaryota</taxon>
        <taxon>Viridiplantae</taxon>
        <taxon>Streptophyta</taxon>
        <taxon>Embryophyta</taxon>
        <taxon>Tracheophyta</taxon>
        <taxon>Spermatophyta</taxon>
        <taxon>Magnoliopsida</taxon>
        <taxon>eudicotyledons</taxon>
        <taxon>Gunneridae</taxon>
        <taxon>Pentapetalae</taxon>
        <taxon>rosids</taxon>
        <taxon>malvids</taxon>
        <taxon>Brassicales</taxon>
        <taxon>Brassicaceae</taxon>
        <taxon>Brassiceae</taxon>
        <taxon>Brassica</taxon>
    </lineage>
</organism>
<dbReference type="Pfam" id="PF02190">
    <property type="entry name" value="LON_substr_bdg"/>
    <property type="match status" value="1"/>
</dbReference>
<evidence type="ECO:0000256" key="1">
    <source>
        <dbReference type="ARBA" id="ARBA00022670"/>
    </source>
</evidence>
<evidence type="ECO:0000313" key="13">
    <source>
        <dbReference type="EMBL" id="KAG2250608.1"/>
    </source>
</evidence>
<dbReference type="FunFam" id="1.10.8.60:FF:000080">
    <property type="entry name" value="Lon protease homolog, mitochondrial"/>
    <property type="match status" value="1"/>
</dbReference>
<dbReference type="InterPro" id="IPR004815">
    <property type="entry name" value="Lon_bac/euk-typ"/>
</dbReference>
<evidence type="ECO:0000256" key="10">
    <source>
        <dbReference type="PROSITE-ProRule" id="PRU01122"/>
    </source>
</evidence>
<dbReference type="SMART" id="SM00464">
    <property type="entry name" value="LON"/>
    <property type="match status" value="1"/>
</dbReference>
<dbReference type="GO" id="GO:0005759">
    <property type="term" value="C:mitochondrial matrix"/>
    <property type="evidence" value="ECO:0007669"/>
    <property type="project" value="TreeGrafter"/>
</dbReference>
<evidence type="ECO:0000256" key="4">
    <source>
        <dbReference type="ARBA" id="ARBA00022825"/>
    </source>
</evidence>
<evidence type="ECO:0000256" key="3">
    <source>
        <dbReference type="ARBA" id="ARBA00022801"/>
    </source>
</evidence>
<dbReference type="PANTHER" id="PTHR43718:SF11">
    <property type="entry name" value="LON N-TERMINAL DOMAIN-CONTAINING PROTEIN"/>
    <property type="match status" value="1"/>
</dbReference>
<keyword evidence="4" id="KW-0720">Serine protease</keyword>
<dbReference type="InterPro" id="IPR003111">
    <property type="entry name" value="Lon_prtase_N"/>
</dbReference>
<dbReference type="InterPro" id="IPR054594">
    <property type="entry name" value="Lon_lid"/>
</dbReference>
<dbReference type="InterPro" id="IPR015947">
    <property type="entry name" value="PUA-like_sf"/>
</dbReference>
<keyword evidence="14" id="KW-1185">Reference proteome</keyword>
<dbReference type="Pfam" id="PF05362">
    <property type="entry name" value="Lon_C"/>
    <property type="match status" value="2"/>
</dbReference>
<evidence type="ECO:0000256" key="7">
    <source>
        <dbReference type="ARBA" id="ARBA00023128"/>
    </source>
</evidence>
<dbReference type="InterPro" id="IPR008269">
    <property type="entry name" value="Lon_proteolytic"/>
</dbReference>
<dbReference type="InterPro" id="IPR027065">
    <property type="entry name" value="Lon_Prtase"/>
</dbReference>
<dbReference type="GO" id="GO:0003697">
    <property type="term" value="F:single-stranded DNA binding"/>
    <property type="evidence" value="ECO:0007669"/>
    <property type="project" value="TreeGrafter"/>
</dbReference>
<evidence type="ECO:0000256" key="9">
    <source>
        <dbReference type="ARBA" id="ARBA00066743"/>
    </source>
</evidence>
<dbReference type="PANTHER" id="PTHR43718">
    <property type="entry name" value="LON PROTEASE"/>
    <property type="match status" value="1"/>
</dbReference>
<protein>
    <recommendedName>
        <fullName evidence="9">endopeptidase La</fullName>
        <ecNumber evidence="9">3.4.21.53</ecNumber>
    </recommendedName>
</protein>
<dbReference type="GO" id="GO:0006515">
    <property type="term" value="P:protein quality control for misfolded or incompletely synthesized proteins"/>
    <property type="evidence" value="ECO:0007669"/>
    <property type="project" value="TreeGrafter"/>
</dbReference>
<dbReference type="Gene3D" id="3.30.230.10">
    <property type="match status" value="2"/>
</dbReference>
<sequence>MRLAIWVGSTPANRSLLLLKSWSQQTRRNLSSHELARRAFFSTLTDSKPTVSCSATVSSKPNSLDDYLTVVALPLLRKPLIPGFYMPLFVNDPKVLAALQESKSGQAPYAGAFLLKDDKYSSTASSSSSFETVNILDRLKGKESLNKIHQVGTLAQILSIQGEQVILIGRKRLQITEMQSEDPLTVQTHHIKDKPYDKDDEVIIKATYFEVISMLRDVLETTSLWRDQVQTYTQDIGGSNYRKLAETILQKRRRKFTGFGAGIFDANDLNYKKLTGFGAGVFDANDLNYKKLADFGAGISGANKHKIQEVLEELDVHKRLVLVKKQVEVNKIQESTAKTVEDKQVFSWSRFFYSKLLYVLYRMNPHLFSFIYRNPQQKLLLFSSDKFRERVDIKLSLEEIPKHVVKVMEEKFEKLDRGEKDCRSTDSIYNYLDWLTALPWGECSNDSFDVLRAEKILDEDHYGLHDVKERILEFIAVGTLTSNPQGKIICLSGPPGVGKTSIARSVARALNRKFFRLAVGGLSDSSEIKGERGIYIGAAPGKMVQCLKEVGTENPLVLFDEIDKLGKSSRDDPEGALLELLDPQQNTHFLDYFLDVTIDLSKVLFVCTANDTDKISGPLLDRMEVTELAGYTTDEKMHIARDYLLKNVKRKCGIKPEQVDVSDTALLSLIENYCGEAGVRNLQKHIEKIFRKIALKLVRQQAFAKAAMTDLKSSETAAEGSIELTNEYLRLADVLKVFEYAVGGGPTREKSREIALKLGRQQASTKAAMTDLKSYNEYLRLKELEYTLGVSEKSRAVPEKFTIDASNLSDYVGKPVFCGEKIYEQTPVGVVMGLAWTAMGGSTLYIETTFVEEGEGKGGLHITGHLGRVMKESAEIAHTVSRRIIAGCTMITSLLSLAMKKPVRKDLAMTGEVTLTGRILPIGGLKEKTMAARRSQVKVIIFPEANRRDFEDLEESVKEGLDVHFVDEYEQIFELAFGYDH</sequence>
<evidence type="ECO:0000313" key="14">
    <source>
        <dbReference type="Proteomes" id="UP000886595"/>
    </source>
</evidence>
<dbReference type="GO" id="GO:0004252">
    <property type="term" value="F:serine-type endopeptidase activity"/>
    <property type="evidence" value="ECO:0007669"/>
    <property type="project" value="UniProtKB-EC"/>
</dbReference>
<feature type="domain" description="Lon N-terminal" evidence="12">
    <location>
        <begin position="70"/>
        <end position="331"/>
    </location>
</feature>
<proteinExistence type="predicted"/>
<evidence type="ECO:0000256" key="8">
    <source>
        <dbReference type="ARBA" id="ARBA00050665"/>
    </source>
</evidence>
<dbReference type="InterPro" id="IPR046336">
    <property type="entry name" value="Lon_prtase_N_sf"/>
</dbReference>
<dbReference type="InterPro" id="IPR014721">
    <property type="entry name" value="Ribsml_uS5_D2-typ_fold_subgr"/>
</dbReference>
<dbReference type="PRINTS" id="PR00830">
    <property type="entry name" value="ENDOLAPTASE"/>
</dbReference>
<dbReference type="InterPro" id="IPR027417">
    <property type="entry name" value="P-loop_NTPase"/>
</dbReference>
<dbReference type="AlphaFoldDB" id="A0A8X7PHA3"/>
<dbReference type="GO" id="GO:0005524">
    <property type="term" value="F:ATP binding"/>
    <property type="evidence" value="ECO:0007669"/>
    <property type="project" value="UniProtKB-KW"/>
</dbReference>
<dbReference type="SUPFAM" id="SSF88697">
    <property type="entry name" value="PUA domain-like"/>
    <property type="match status" value="1"/>
</dbReference>
<dbReference type="NCBIfam" id="TIGR00763">
    <property type="entry name" value="lon"/>
    <property type="match status" value="1"/>
</dbReference>
<dbReference type="InterPro" id="IPR020568">
    <property type="entry name" value="Ribosomal_Su5_D2-typ_SF"/>
</dbReference>
<dbReference type="Gene3D" id="2.30.130.40">
    <property type="entry name" value="LON domain-like"/>
    <property type="match status" value="1"/>
</dbReference>
<reference evidence="13 14" key="1">
    <citation type="submission" date="2020-02" db="EMBL/GenBank/DDBJ databases">
        <authorList>
            <person name="Ma Q."/>
            <person name="Huang Y."/>
            <person name="Song X."/>
            <person name="Pei D."/>
        </authorList>
    </citation>
    <scope>NUCLEOTIDE SEQUENCE [LARGE SCALE GENOMIC DNA]</scope>
    <source>
        <strain evidence="13">Sxm20200214</strain>
        <tissue evidence="13">Leaf</tissue>
    </source>
</reference>
<dbReference type="SMART" id="SM00382">
    <property type="entry name" value="AAA"/>
    <property type="match status" value="1"/>
</dbReference>
<dbReference type="OrthoDB" id="1096870at2759"/>
<keyword evidence="6" id="KW-0238">DNA-binding</keyword>
<evidence type="ECO:0000256" key="5">
    <source>
        <dbReference type="ARBA" id="ARBA00022840"/>
    </source>
</evidence>
<dbReference type="FunFam" id="3.40.50.300:FF:000021">
    <property type="entry name" value="Lon protease homolog"/>
    <property type="match status" value="1"/>
</dbReference>
<dbReference type="GO" id="GO:0007005">
    <property type="term" value="P:mitochondrion organization"/>
    <property type="evidence" value="ECO:0007669"/>
    <property type="project" value="TreeGrafter"/>
</dbReference>
<dbReference type="Pfam" id="PF22667">
    <property type="entry name" value="Lon_lid"/>
    <property type="match status" value="1"/>
</dbReference>
<evidence type="ECO:0000256" key="2">
    <source>
        <dbReference type="ARBA" id="ARBA00022741"/>
    </source>
</evidence>